<dbReference type="InterPro" id="IPR004564">
    <property type="entry name" value="OM_lipoprot_carrier_LolA-like"/>
</dbReference>
<dbReference type="KEGG" id="hjo:AY555_03440"/>
<gene>
    <name evidence="3" type="ORF">AY555_03440</name>
</gene>
<organism evidence="3 4">
    <name type="scientific">Haematospirillum jordaniae</name>
    <dbReference type="NCBI Taxonomy" id="1549855"/>
    <lineage>
        <taxon>Bacteria</taxon>
        <taxon>Pseudomonadati</taxon>
        <taxon>Pseudomonadota</taxon>
        <taxon>Alphaproteobacteria</taxon>
        <taxon>Rhodospirillales</taxon>
        <taxon>Novispirillaceae</taxon>
        <taxon>Haematospirillum</taxon>
    </lineage>
</organism>
<keyword evidence="2" id="KW-0812">Transmembrane</keyword>
<name>A0A143DCF1_9PROT</name>
<accession>A0A143DCF1</accession>
<keyword evidence="2" id="KW-0472">Membrane</keyword>
<dbReference type="CDD" id="cd16325">
    <property type="entry name" value="LolA"/>
    <property type="match status" value="1"/>
</dbReference>
<keyword evidence="1" id="KW-0732">Signal</keyword>
<sequence length="233" mass="25585">MKSILDCCTGNVEFPALILLFLRRCILAASFLVFMCSGLTASASPSGAVPYRPNAEETALLKRAEETLGTVRTMQARFLQISSDGSSSEGTVSIQRPGKMNLTYDPPSKIKVVADGTWLVFIDNEVGQVSNLPLDSTPAGILLRKNPRFSDPDIVLKDIRRAAGVAEIELVMADDPAAGSLMLVFTEHPFELRQWRVRDARDLETAVSLFSVRTGLSFDQGLFSWSNLPARYR</sequence>
<dbReference type="AlphaFoldDB" id="A0A143DCF1"/>
<keyword evidence="4" id="KW-1185">Reference proteome</keyword>
<dbReference type="SUPFAM" id="SSF89392">
    <property type="entry name" value="Prokaryotic lipoproteins and lipoprotein localization factors"/>
    <property type="match status" value="1"/>
</dbReference>
<evidence type="ECO:0000256" key="1">
    <source>
        <dbReference type="ARBA" id="ARBA00022729"/>
    </source>
</evidence>
<dbReference type="InterPro" id="IPR029046">
    <property type="entry name" value="LolA/LolB/LppX"/>
</dbReference>
<dbReference type="Proteomes" id="UP000076066">
    <property type="component" value="Chromosome"/>
</dbReference>
<evidence type="ECO:0000256" key="2">
    <source>
        <dbReference type="SAM" id="Phobius"/>
    </source>
</evidence>
<keyword evidence="2" id="KW-1133">Transmembrane helix</keyword>
<protein>
    <recommendedName>
        <fullName evidence="5">Cell envelope biogenesis protein LolA</fullName>
    </recommendedName>
</protein>
<dbReference type="Gene3D" id="2.50.20.10">
    <property type="entry name" value="Lipoprotein localisation LolA/LolB/LppX"/>
    <property type="match status" value="1"/>
</dbReference>
<feature type="transmembrane region" description="Helical" evidence="2">
    <location>
        <begin position="12"/>
        <end position="35"/>
    </location>
</feature>
<dbReference type="PANTHER" id="PTHR35869">
    <property type="entry name" value="OUTER-MEMBRANE LIPOPROTEIN CARRIER PROTEIN"/>
    <property type="match status" value="1"/>
</dbReference>
<proteinExistence type="predicted"/>
<dbReference type="Pfam" id="PF03548">
    <property type="entry name" value="LolA"/>
    <property type="match status" value="1"/>
</dbReference>
<dbReference type="STRING" id="1549855.AY555_03440"/>
<evidence type="ECO:0008006" key="5">
    <source>
        <dbReference type="Google" id="ProtNLM"/>
    </source>
</evidence>
<dbReference type="PANTHER" id="PTHR35869:SF1">
    <property type="entry name" value="OUTER-MEMBRANE LIPOPROTEIN CARRIER PROTEIN"/>
    <property type="match status" value="1"/>
</dbReference>
<evidence type="ECO:0000313" key="3">
    <source>
        <dbReference type="EMBL" id="AMW34395.1"/>
    </source>
</evidence>
<dbReference type="EMBL" id="CP014525">
    <property type="protein sequence ID" value="AMW34395.1"/>
    <property type="molecule type" value="Genomic_DNA"/>
</dbReference>
<evidence type="ECO:0000313" key="4">
    <source>
        <dbReference type="Proteomes" id="UP000076066"/>
    </source>
</evidence>
<reference evidence="3 4" key="1">
    <citation type="submission" date="2016-02" db="EMBL/GenBank/DDBJ databases">
        <title>Complete Genome of H5569, the type strain of the newly described species Haematospirillium jordaniae.</title>
        <authorList>
            <person name="Nicholson A.C."/>
            <person name="Humrighouse B.W."/>
            <person name="Loparov V."/>
            <person name="McQuiston J.R."/>
        </authorList>
    </citation>
    <scope>NUCLEOTIDE SEQUENCE [LARGE SCALE GENOMIC DNA]</scope>
    <source>
        <strain evidence="3 4">H5569</strain>
    </source>
</reference>